<evidence type="ECO:0000313" key="5">
    <source>
        <dbReference type="Proteomes" id="UP000813444"/>
    </source>
</evidence>
<feature type="domain" description="Zn(2)-C6 fungal-type" evidence="3">
    <location>
        <begin position="13"/>
        <end position="44"/>
    </location>
</feature>
<dbReference type="GO" id="GO:0000981">
    <property type="term" value="F:DNA-binding transcription factor activity, RNA polymerase II-specific"/>
    <property type="evidence" value="ECO:0007669"/>
    <property type="project" value="InterPro"/>
</dbReference>
<evidence type="ECO:0000256" key="1">
    <source>
        <dbReference type="ARBA" id="ARBA00023242"/>
    </source>
</evidence>
<evidence type="ECO:0000313" key="4">
    <source>
        <dbReference type="EMBL" id="KAH7322931.1"/>
    </source>
</evidence>
<evidence type="ECO:0000256" key="2">
    <source>
        <dbReference type="SAM" id="MobiDB-lite"/>
    </source>
</evidence>
<feature type="region of interest" description="Disordered" evidence="2">
    <location>
        <begin position="73"/>
        <end position="112"/>
    </location>
</feature>
<protein>
    <recommendedName>
        <fullName evidence="3">Zn(2)-C6 fungal-type domain-containing protein</fullName>
    </recommendedName>
</protein>
<dbReference type="InterPro" id="IPR036864">
    <property type="entry name" value="Zn2-C6_fun-type_DNA-bd_sf"/>
</dbReference>
<dbReference type="SMART" id="SM00066">
    <property type="entry name" value="GAL4"/>
    <property type="match status" value="1"/>
</dbReference>
<feature type="compositionally biased region" description="Basic and acidic residues" evidence="2">
    <location>
        <begin position="81"/>
        <end position="91"/>
    </location>
</feature>
<organism evidence="4 5">
    <name type="scientific">Stachybotrys elegans</name>
    <dbReference type="NCBI Taxonomy" id="80388"/>
    <lineage>
        <taxon>Eukaryota</taxon>
        <taxon>Fungi</taxon>
        <taxon>Dikarya</taxon>
        <taxon>Ascomycota</taxon>
        <taxon>Pezizomycotina</taxon>
        <taxon>Sordariomycetes</taxon>
        <taxon>Hypocreomycetidae</taxon>
        <taxon>Hypocreales</taxon>
        <taxon>Stachybotryaceae</taxon>
        <taxon>Stachybotrys</taxon>
    </lineage>
</organism>
<name>A0A8K0T097_9HYPO</name>
<comment type="caution">
    <text evidence="4">The sequence shown here is derived from an EMBL/GenBank/DDBJ whole genome shotgun (WGS) entry which is preliminary data.</text>
</comment>
<gene>
    <name evidence="4" type="ORF">B0I35DRAFT_510169</name>
</gene>
<dbReference type="CDD" id="cd00067">
    <property type="entry name" value="GAL4"/>
    <property type="match status" value="1"/>
</dbReference>
<keyword evidence="5" id="KW-1185">Reference proteome</keyword>
<dbReference type="InterPro" id="IPR001138">
    <property type="entry name" value="Zn2Cys6_DnaBD"/>
</dbReference>
<proteinExistence type="predicted"/>
<dbReference type="EMBL" id="JAGPNK010000004">
    <property type="protein sequence ID" value="KAH7322931.1"/>
    <property type="molecule type" value="Genomic_DNA"/>
</dbReference>
<keyword evidence="1" id="KW-0539">Nucleus</keyword>
<dbReference type="Proteomes" id="UP000813444">
    <property type="component" value="Unassembled WGS sequence"/>
</dbReference>
<dbReference type="OrthoDB" id="2574141at2759"/>
<dbReference type="AlphaFoldDB" id="A0A8K0T097"/>
<dbReference type="Gene3D" id="4.10.240.10">
    <property type="entry name" value="Zn(2)-C6 fungal-type DNA-binding domain"/>
    <property type="match status" value="1"/>
</dbReference>
<accession>A0A8K0T097</accession>
<dbReference type="PROSITE" id="PS00463">
    <property type="entry name" value="ZN2_CY6_FUNGAL_1"/>
    <property type="match status" value="1"/>
</dbReference>
<evidence type="ECO:0000259" key="3">
    <source>
        <dbReference type="PROSITE" id="PS00463"/>
    </source>
</evidence>
<sequence>MPKAPGHLPMRRACARCHAHKLACPGRIDEERKCARCVRANAACVFGASVRGMRPATIAAAGLKTASEMDQDVVAAPSSDKSTRKASKDKPSPAGTATLQSTPGPEPDPLSIEPFAFEELMDSNFSPEDSFLHTDQRLHNEAAHIELVETLTKLNLDLLRHIATIPPTASSPSRGDFQGQTAYHLDQAFHLTSVMLHTIQRIHIPGTLCLTAADAVTIDTASIHLVISCWHRFVEIYESLFIHIRRCVEESILPVASGGSISLPAVRIGTYTPPSTTSILLQIVATLHHSTLLAHAMAELATNLIDQTGFITAIAGTNDQTYEGIQIQAVGFHTQVKSIKSTLSHAGLF</sequence>
<dbReference type="SUPFAM" id="SSF57701">
    <property type="entry name" value="Zn2/Cys6 DNA-binding domain"/>
    <property type="match status" value="1"/>
</dbReference>
<reference evidence="4" key="1">
    <citation type="journal article" date="2021" name="Nat. Commun.">
        <title>Genetic determinants of endophytism in the Arabidopsis root mycobiome.</title>
        <authorList>
            <person name="Mesny F."/>
            <person name="Miyauchi S."/>
            <person name="Thiergart T."/>
            <person name="Pickel B."/>
            <person name="Atanasova L."/>
            <person name="Karlsson M."/>
            <person name="Huettel B."/>
            <person name="Barry K.W."/>
            <person name="Haridas S."/>
            <person name="Chen C."/>
            <person name="Bauer D."/>
            <person name="Andreopoulos W."/>
            <person name="Pangilinan J."/>
            <person name="LaButti K."/>
            <person name="Riley R."/>
            <person name="Lipzen A."/>
            <person name="Clum A."/>
            <person name="Drula E."/>
            <person name="Henrissat B."/>
            <person name="Kohler A."/>
            <person name="Grigoriev I.V."/>
            <person name="Martin F.M."/>
            <person name="Hacquard S."/>
        </authorList>
    </citation>
    <scope>NUCLEOTIDE SEQUENCE</scope>
    <source>
        <strain evidence="4">MPI-CAGE-CH-0235</strain>
    </source>
</reference>
<dbReference type="GO" id="GO:0008270">
    <property type="term" value="F:zinc ion binding"/>
    <property type="evidence" value="ECO:0007669"/>
    <property type="project" value="InterPro"/>
</dbReference>